<feature type="compositionally biased region" description="Polar residues" evidence="1">
    <location>
        <begin position="56"/>
        <end position="73"/>
    </location>
</feature>
<keyword evidence="2" id="KW-1133">Transmembrane helix</keyword>
<keyword evidence="2" id="KW-0812">Transmembrane</keyword>
<dbReference type="AlphaFoldDB" id="A0AAD9FCZ1"/>
<evidence type="ECO:0000313" key="3">
    <source>
        <dbReference type="EMBL" id="KAK1894125.1"/>
    </source>
</evidence>
<dbReference type="Proteomes" id="UP001228049">
    <property type="component" value="Unassembled WGS sequence"/>
</dbReference>
<evidence type="ECO:0000313" key="4">
    <source>
        <dbReference type="Proteomes" id="UP001228049"/>
    </source>
</evidence>
<feature type="transmembrane region" description="Helical" evidence="2">
    <location>
        <begin position="28"/>
        <end position="47"/>
    </location>
</feature>
<keyword evidence="2" id="KW-0472">Membrane</keyword>
<accession>A0AAD9FCZ1</accession>
<name>A0AAD9FCZ1_DISEL</name>
<organism evidence="3 4">
    <name type="scientific">Dissostichus eleginoides</name>
    <name type="common">Patagonian toothfish</name>
    <name type="synonym">Dissostichus amissus</name>
    <dbReference type="NCBI Taxonomy" id="100907"/>
    <lineage>
        <taxon>Eukaryota</taxon>
        <taxon>Metazoa</taxon>
        <taxon>Chordata</taxon>
        <taxon>Craniata</taxon>
        <taxon>Vertebrata</taxon>
        <taxon>Euteleostomi</taxon>
        <taxon>Actinopterygii</taxon>
        <taxon>Neopterygii</taxon>
        <taxon>Teleostei</taxon>
        <taxon>Neoteleostei</taxon>
        <taxon>Acanthomorphata</taxon>
        <taxon>Eupercaria</taxon>
        <taxon>Perciformes</taxon>
        <taxon>Notothenioidei</taxon>
        <taxon>Nototheniidae</taxon>
        <taxon>Dissostichus</taxon>
    </lineage>
</organism>
<dbReference type="EMBL" id="JASDAP010000011">
    <property type="protein sequence ID" value="KAK1894125.1"/>
    <property type="molecule type" value="Genomic_DNA"/>
</dbReference>
<gene>
    <name evidence="3" type="ORF">KUDE01_019584</name>
</gene>
<evidence type="ECO:0000256" key="1">
    <source>
        <dbReference type="SAM" id="MobiDB-lite"/>
    </source>
</evidence>
<feature type="compositionally biased region" description="Low complexity" evidence="1">
    <location>
        <begin position="74"/>
        <end position="88"/>
    </location>
</feature>
<keyword evidence="4" id="KW-1185">Reference proteome</keyword>
<protein>
    <submittedName>
        <fullName evidence="3">Chromatin-remodeling ATPase INO80</fullName>
    </submittedName>
</protein>
<sequence>MSYLSCKPSFGLVVSVCPPPPPPLPLSITGSSALFPVYIIVTVQIYLSRSAKRTRGSSGASSVTARSAPSPQQTSESSKAAKKGGTAKVPQGRKPPNFNLQLRNSGSLSPYSPLDTPSYRSPVKSPSQYFQICY</sequence>
<feature type="region of interest" description="Disordered" evidence="1">
    <location>
        <begin position="50"/>
        <end position="127"/>
    </location>
</feature>
<proteinExistence type="predicted"/>
<reference evidence="3" key="1">
    <citation type="submission" date="2023-04" db="EMBL/GenBank/DDBJ databases">
        <title>Chromosome-level genome of Chaenocephalus aceratus.</title>
        <authorList>
            <person name="Park H."/>
        </authorList>
    </citation>
    <scope>NUCLEOTIDE SEQUENCE</scope>
    <source>
        <strain evidence="3">DE</strain>
        <tissue evidence="3">Muscle</tissue>
    </source>
</reference>
<evidence type="ECO:0000256" key="2">
    <source>
        <dbReference type="SAM" id="Phobius"/>
    </source>
</evidence>
<comment type="caution">
    <text evidence="3">The sequence shown here is derived from an EMBL/GenBank/DDBJ whole genome shotgun (WGS) entry which is preliminary data.</text>
</comment>
<feature type="compositionally biased region" description="Polar residues" evidence="1">
    <location>
        <begin position="98"/>
        <end position="110"/>
    </location>
</feature>